<dbReference type="STRING" id="1566387.QV13_27690"/>
<gene>
    <name evidence="1" type="ORF">QV13_27690</name>
</gene>
<evidence type="ECO:0000313" key="2">
    <source>
        <dbReference type="Proteomes" id="UP000094412"/>
    </source>
</evidence>
<organism evidence="1 2">
    <name type="scientific">Mesorhizobium hungaricum</name>
    <dbReference type="NCBI Taxonomy" id="1566387"/>
    <lineage>
        <taxon>Bacteria</taxon>
        <taxon>Pseudomonadati</taxon>
        <taxon>Pseudomonadota</taxon>
        <taxon>Alphaproteobacteria</taxon>
        <taxon>Hyphomicrobiales</taxon>
        <taxon>Phyllobacteriaceae</taxon>
        <taxon>Mesorhizobium</taxon>
    </lineage>
</organism>
<dbReference type="Pfam" id="PF06353">
    <property type="entry name" value="DUF1062"/>
    <property type="match status" value="1"/>
</dbReference>
<evidence type="ECO:0000313" key="1">
    <source>
        <dbReference type="EMBL" id="OCX13293.1"/>
    </source>
</evidence>
<proteinExistence type="predicted"/>
<dbReference type="AlphaFoldDB" id="A0A1C2DEZ7"/>
<sequence length="205" mass="23136">MSFTLRVRWTLIADRFPEPWRACARCGAQRPFRCSGKFRLNANGRRLDAWLVYKCSACDDTWNHTLFERRNAHDIDVDLLSALESNDPKLARRCAFDVIALRRNTSRVEEFANVAVRKERLDGSGHAPTRLEIVLAAPDPVSLRLDRLLATELGLSRSRMAALADRARIRTTGKLNRAVRDGLLVEIELDGDSAAEAILRNALPE</sequence>
<evidence type="ECO:0008006" key="3">
    <source>
        <dbReference type="Google" id="ProtNLM"/>
    </source>
</evidence>
<dbReference type="Proteomes" id="UP000094412">
    <property type="component" value="Unassembled WGS sequence"/>
</dbReference>
<comment type="caution">
    <text evidence="1">The sequence shown here is derived from an EMBL/GenBank/DDBJ whole genome shotgun (WGS) entry which is preliminary data.</text>
</comment>
<protein>
    <recommendedName>
        <fullName evidence="3">DUF1062 domain-containing protein</fullName>
    </recommendedName>
</protein>
<dbReference type="RefSeq" id="WP_024923060.1">
    <property type="nucleotide sequence ID" value="NZ_MDEO01000036.1"/>
</dbReference>
<dbReference type="EMBL" id="MDEO01000036">
    <property type="protein sequence ID" value="OCX13293.1"/>
    <property type="molecule type" value="Genomic_DNA"/>
</dbReference>
<dbReference type="InterPro" id="IPR009412">
    <property type="entry name" value="DUF1062"/>
</dbReference>
<accession>A0A1C2DEZ7</accession>
<reference evidence="1 2" key="1">
    <citation type="submission" date="2016-08" db="EMBL/GenBank/DDBJ databases">
        <title>Whole genome sequence of Mesorhizobium sp. strain UASWS1009 isolated from industrial sewage.</title>
        <authorList>
            <person name="Crovadore J."/>
            <person name="Calmin G."/>
            <person name="Chablais R."/>
            <person name="Cochard B."/>
            <person name="Lefort F."/>
        </authorList>
    </citation>
    <scope>NUCLEOTIDE SEQUENCE [LARGE SCALE GENOMIC DNA]</scope>
    <source>
        <strain evidence="1 2">UASWS1009</strain>
    </source>
</reference>
<dbReference type="OrthoDB" id="9810886at2"/>
<dbReference type="PIRSF" id="PIRSF021719">
    <property type="entry name" value="DUF1062"/>
    <property type="match status" value="1"/>
</dbReference>
<name>A0A1C2DEZ7_9HYPH</name>
<keyword evidence="2" id="KW-1185">Reference proteome</keyword>